<name>A0A6C0HQ53_9ZZZZ</name>
<evidence type="ECO:0000313" key="1">
    <source>
        <dbReference type="EMBL" id="QHT82033.1"/>
    </source>
</evidence>
<organism evidence="1">
    <name type="scientific">viral metagenome</name>
    <dbReference type="NCBI Taxonomy" id="1070528"/>
    <lineage>
        <taxon>unclassified sequences</taxon>
        <taxon>metagenomes</taxon>
        <taxon>organismal metagenomes</taxon>
    </lineage>
</organism>
<protein>
    <submittedName>
        <fullName evidence="1">Uncharacterized protein</fullName>
    </submittedName>
</protein>
<accession>A0A6C0HQ53</accession>
<proteinExistence type="predicted"/>
<reference evidence="1" key="1">
    <citation type="journal article" date="2020" name="Nature">
        <title>Giant virus diversity and host interactions through global metagenomics.</title>
        <authorList>
            <person name="Schulz F."/>
            <person name="Roux S."/>
            <person name="Paez-Espino D."/>
            <person name="Jungbluth S."/>
            <person name="Walsh D.A."/>
            <person name="Denef V.J."/>
            <person name="McMahon K.D."/>
            <person name="Konstantinidis K.T."/>
            <person name="Eloe-Fadrosh E.A."/>
            <person name="Kyrpides N.C."/>
            <person name="Woyke T."/>
        </authorList>
    </citation>
    <scope>NUCLEOTIDE SEQUENCE</scope>
    <source>
        <strain evidence="1">GVMAG-M-3300023184-160</strain>
    </source>
</reference>
<sequence length="319" mass="37645">MEIKQIVIWGHKLHSHTHSYIHNGFYLGFKSLGYPTSWYDDKDDVSQIDFTQSLFITEHQVNKKIPLRTDCLYLSHYVDKGDYEGVPKENIIVLKVTLRDFRDDPQDTIYTPLKDGEKHEYHSQIDGYHCLYMYWATDLLPHEIDQNIQRISEIQRSRTNEVNFIGSVTDVWYFFRQICLENGIKFNQSGATFDKSSVYNVSIEENVKRIQTSLISPAFQSQSQLVERYIPCRIFKNISYGRMGITNNPIVHELFDEALLYDTDFVQLINKGIQFELNSDKQETVVKLMSFVRDHHTYLNRIHSIQNYIHTYTSFTLRV</sequence>
<dbReference type="AlphaFoldDB" id="A0A6C0HQ53"/>
<dbReference type="EMBL" id="MN739994">
    <property type="protein sequence ID" value="QHT82033.1"/>
    <property type="molecule type" value="Genomic_DNA"/>
</dbReference>